<evidence type="ECO:0000259" key="2">
    <source>
        <dbReference type="Pfam" id="PF13581"/>
    </source>
</evidence>
<feature type="domain" description="Histidine kinase/HSP90-like ATPase" evidence="2">
    <location>
        <begin position="27"/>
        <end position="128"/>
    </location>
</feature>
<protein>
    <recommendedName>
        <fullName evidence="2">Histidine kinase/HSP90-like ATPase domain-containing protein</fullName>
    </recommendedName>
</protein>
<organism evidence="3 4">
    <name type="scientific">Actinoplanes palleronii</name>
    <dbReference type="NCBI Taxonomy" id="113570"/>
    <lineage>
        <taxon>Bacteria</taxon>
        <taxon>Bacillati</taxon>
        <taxon>Actinomycetota</taxon>
        <taxon>Actinomycetes</taxon>
        <taxon>Micromonosporales</taxon>
        <taxon>Micromonosporaceae</taxon>
        <taxon>Actinoplanes</taxon>
    </lineage>
</organism>
<evidence type="ECO:0000313" key="4">
    <source>
        <dbReference type="Proteomes" id="UP000624709"/>
    </source>
</evidence>
<dbReference type="PANTHER" id="PTHR35526">
    <property type="entry name" value="ANTI-SIGMA-F FACTOR RSBW-RELATED"/>
    <property type="match status" value="1"/>
</dbReference>
<sequence>MRLLAPPAHAVQLLTWNLTSGDDLGEIRAEIHRHFEDGLSELAGRMALVVTELAGNALRHGRPPVVVQVLQDADCYLLDVADHAPEHVPHLAAPTSSVLPGGRGLLIASTLAQQLCWYPGDRTKHVWASFPARDEPMS</sequence>
<dbReference type="InterPro" id="IPR050267">
    <property type="entry name" value="Anti-sigma-factor_SerPK"/>
</dbReference>
<dbReference type="Pfam" id="PF13581">
    <property type="entry name" value="HATPase_c_2"/>
    <property type="match status" value="1"/>
</dbReference>
<keyword evidence="4" id="KW-1185">Reference proteome</keyword>
<gene>
    <name evidence="3" type="ORF">Apa02nite_059590</name>
</gene>
<dbReference type="CDD" id="cd16936">
    <property type="entry name" value="HATPase_RsbW-like"/>
    <property type="match status" value="1"/>
</dbReference>
<dbReference type="InterPro" id="IPR036890">
    <property type="entry name" value="HATPase_C_sf"/>
</dbReference>
<keyword evidence="1" id="KW-0808">Transferase</keyword>
<reference evidence="3 4" key="1">
    <citation type="submission" date="2021-01" db="EMBL/GenBank/DDBJ databases">
        <title>Whole genome shotgun sequence of Actinoplanes palleronii NBRC 14916.</title>
        <authorList>
            <person name="Komaki H."/>
            <person name="Tamura T."/>
        </authorList>
    </citation>
    <scope>NUCLEOTIDE SEQUENCE [LARGE SCALE GENOMIC DNA]</scope>
    <source>
        <strain evidence="3 4">NBRC 14916</strain>
    </source>
</reference>
<dbReference type="InterPro" id="IPR003594">
    <property type="entry name" value="HATPase_dom"/>
</dbReference>
<keyword evidence="1" id="KW-0418">Kinase</keyword>
<comment type="caution">
    <text evidence="3">The sequence shown here is derived from an EMBL/GenBank/DDBJ whole genome shotgun (WGS) entry which is preliminary data.</text>
</comment>
<evidence type="ECO:0000313" key="3">
    <source>
        <dbReference type="EMBL" id="GIE69851.1"/>
    </source>
</evidence>
<name>A0ABQ4BHR0_9ACTN</name>
<dbReference type="Proteomes" id="UP000624709">
    <property type="component" value="Unassembled WGS sequence"/>
</dbReference>
<keyword evidence="1" id="KW-0723">Serine/threonine-protein kinase</keyword>
<dbReference type="PANTHER" id="PTHR35526:SF3">
    <property type="entry name" value="ANTI-SIGMA-F FACTOR RSBW"/>
    <property type="match status" value="1"/>
</dbReference>
<evidence type="ECO:0000256" key="1">
    <source>
        <dbReference type="ARBA" id="ARBA00022527"/>
    </source>
</evidence>
<accession>A0ABQ4BHR0</accession>
<dbReference type="EMBL" id="BOMS01000093">
    <property type="protein sequence ID" value="GIE69851.1"/>
    <property type="molecule type" value="Genomic_DNA"/>
</dbReference>
<dbReference type="SUPFAM" id="SSF55874">
    <property type="entry name" value="ATPase domain of HSP90 chaperone/DNA topoisomerase II/histidine kinase"/>
    <property type="match status" value="1"/>
</dbReference>
<proteinExistence type="predicted"/>
<dbReference type="Gene3D" id="3.30.565.10">
    <property type="entry name" value="Histidine kinase-like ATPase, C-terminal domain"/>
    <property type="match status" value="1"/>
</dbReference>